<protein>
    <recommendedName>
        <fullName evidence="6">G-patch domain-containing protein</fullName>
    </recommendedName>
</protein>
<dbReference type="Pfam" id="PF01585">
    <property type="entry name" value="G-patch"/>
    <property type="match status" value="1"/>
</dbReference>
<evidence type="ECO:0000313" key="4">
    <source>
        <dbReference type="EMBL" id="WIA14052.1"/>
    </source>
</evidence>
<dbReference type="PANTHER" id="PTHR13384">
    <property type="entry name" value="G PATCH DOMAIN-CONTAINING PROTEIN 1"/>
    <property type="match status" value="1"/>
</dbReference>
<dbReference type="PANTHER" id="PTHR13384:SF19">
    <property type="entry name" value="G PATCH DOMAIN-CONTAINING PROTEIN 1"/>
    <property type="match status" value="1"/>
</dbReference>
<keyword evidence="5" id="KW-1185">Reference proteome</keyword>
<name>A0ABY8TYH0_TETOB</name>
<gene>
    <name evidence="4" type="ORF">OEZ85_002606</name>
</gene>
<accession>A0ABY8TYH0</accession>
<dbReference type="Pfam" id="PF07713">
    <property type="entry name" value="DUF1604"/>
    <property type="match status" value="1"/>
</dbReference>
<reference evidence="4 5" key="1">
    <citation type="submission" date="2023-05" db="EMBL/GenBank/DDBJ databases">
        <title>A 100% complete, gapless, phased diploid assembly of the Scenedesmus obliquus UTEX 3031 genome.</title>
        <authorList>
            <person name="Biondi T.C."/>
            <person name="Hanschen E.R."/>
            <person name="Kwon T."/>
            <person name="Eng W."/>
            <person name="Kruse C.P.S."/>
            <person name="Koehler S.I."/>
            <person name="Kunde Y."/>
            <person name="Gleasner C.D."/>
            <person name="You Mak K.T."/>
            <person name="Polle J."/>
            <person name="Hovde B.T."/>
            <person name="Starkenburg S.R."/>
        </authorList>
    </citation>
    <scope>NUCLEOTIDE SEQUENCE [LARGE SCALE GENOMIC DNA]</scope>
    <source>
        <strain evidence="4 5">DOE0152z</strain>
    </source>
</reference>
<feature type="compositionally biased region" description="Low complexity" evidence="1">
    <location>
        <begin position="262"/>
        <end position="272"/>
    </location>
</feature>
<evidence type="ECO:0000259" key="3">
    <source>
        <dbReference type="Pfam" id="PF07713"/>
    </source>
</evidence>
<evidence type="ECO:0000313" key="5">
    <source>
        <dbReference type="Proteomes" id="UP001244341"/>
    </source>
</evidence>
<dbReference type="InterPro" id="IPR000467">
    <property type="entry name" value="G_patch_dom"/>
</dbReference>
<feature type="region of interest" description="Disordered" evidence="1">
    <location>
        <begin position="1"/>
        <end position="51"/>
    </location>
</feature>
<organism evidence="4 5">
    <name type="scientific">Tetradesmus obliquus</name>
    <name type="common">Green alga</name>
    <name type="synonym">Acutodesmus obliquus</name>
    <dbReference type="NCBI Taxonomy" id="3088"/>
    <lineage>
        <taxon>Eukaryota</taxon>
        <taxon>Viridiplantae</taxon>
        <taxon>Chlorophyta</taxon>
        <taxon>core chlorophytes</taxon>
        <taxon>Chlorophyceae</taxon>
        <taxon>CS clade</taxon>
        <taxon>Sphaeropleales</taxon>
        <taxon>Scenedesmaceae</taxon>
        <taxon>Tetradesmus</taxon>
    </lineage>
</organism>
<feature type="region of interest" description="Disordered" evidence="1">
    <location>
        <begin position="233"/>
        <end position="272"/>
    </location>
</feature>
<dbReference type="Proteomes" id="UP001244341">
    <property type="component" value="Chromosome 5b"/>
</dbReference>
<dbReference type="EMBL" id="CP126212">
    <property type="protein sequence ID" value="WIA14052.1"/>
    <property type="molecule type" value="Genomic_DNA"/>
</dbReference>
<sequence>MAESDEDDYVFYGTSLQDEGETTAPAAGSKKDPALTRSLPVHQQEVTDEQGRRRFHGAFTGGYSAGYYNTVGSKEGWQPSSFASSRAAPGQRQQQSIEQFMDEDELEERQKKGLGLKASYDTFGSTAAELARAQAAAAAASRPSAIPGAVPLEFFEPVSSSIGVQLLQKMGWRQGRGIGGPAAAAAAGDAAGSGGSSKWGKIAGVSIENTPMYVLDPKQDLHGLGFDPFEGAEEFRSRKRQKVEAGRTQAQAGGSGAGFGGQQQRQQQQQRQRGVAFGTGALEETDTMGYLEDYVDASAELVARKGQRQEVFAYEEASESDDEDRFNPAGRAPAAARIAAAQHEPVLALISRQQQQQHGSFIPNFRAASQIAKLQKA</sequence>
<evidence type="ECO:0000259" key="2">
    <source>
        <dbReference type="Pfam" id="PF01585"/>
    </source>
</evidence>
<proteinExistence type="predicted"/>
<dbReference type="InterPro" id="IPR011666">
    <property type="entry name" value="DUF1604"/>
</dbReference>
<feature type="domain" description="G patch" evidence="3">
    <location>
        <begin position="39"/>
        <end position="113"/>
    </location>
</feature>
<feature type="domain" description="G-patch" evidence="2">
    <location>
        <begin position="160"/>
        <end position="179"/>
    </location>
</feature>
<evidence type="ECO:0000256" key="1">
    <source>
        <dbReference type="SAM" id="MobiDB-lite"/>
    </source>
</evidence>
<evidence type="ECO:0008006" key="6">
    <source>
        <dbReference type="Google" id="ProtNLM"/>
    </source>
</evidence>